<dbReference type="AlphaFoldDB" id="A0A9P6I5J0"/>
<feature type="compositionally biased region" description="Basic residues" evidence="1">
    <location>
        <begin position="54"/>
        <end position="63"/>
    </location>
</feature>
<proteinExistence type="predicted"/>
<dbReference type="OrthoDB" id="4851746at2759"/>
<name>A0A9P6I5J0_9PEZI</name>
<keyword evidence="3" id="KW-1185">Reference proteome</keyword>
<protein>
    <submittedName>
        <fullName evidence="2">Uncharacterized protein</fullName>
    </submittedName>
</protein>
<organism evidence="2 3">
    <name type="scientific">Colletotrichum karsti</name>
    <dbReference type="NCBI Taxonomy" id="1095194"/>
    <lineage>
        <taxon>Eukaryota</taxon>
        <taxon>Fungi</taxon>
        <taxon>Dikarya</taxon>
        <taxon>Ascomycota</taxon>
        <taxon>Pezizomycotina</taxon>
        <taxon>Sordariomycetes</taxon>
        <taxon>Hypocreomycetidae</taxon>
        <taxon>Glomerellales</taxon>
        <taxon>Glomerellaceae</taxon>
        <taxon>Colletotrichum</taxon>
        <taxon>Colletotrichum boninense species complex</taxon>
    </lineage>
</organism>
<evidence type="ECO:0000313" key="2">
    <source>
        <dbReference type="EMBL" id="KAF9876200.1"/>
    </source>
</evidence>
<dbReference type="RefSeq" id="XP_038745661.1">
    <property type="nucleotide sequence ID" value="XM_038888860.1"/>
</dbReference>
<reference evidence="2" key="2">
    <citation type="submission" date="2020-11" db="EMBL/GenBank/DDBJ databases">
        <title>Whole genome sequencing of Colletotrichum sp.</title>
        <authorList>
            <person name="Li H."/>
        </authorList>
    </citation>
    <scope>NUCLEOTIDE SEQUENCE</scope>
    <source>
        <strain evidence="2">CkLH20</strain>
    </source>
</reference>
<feature type="region of interest" description="Disordered" evidence="1">
    <location>
        <begin position="1"/>
        <end position="83"/>
    </location>
</feature>
<evidence type="ECO:0000313" key="3">
    <source>
        <dbReference type="Proteomes" id="UP000781932"/>
    </source>
</evidence>
<dbReference type="GeneID" id="62161934"/>
<evidence type="ECO:0000256" key="1">
    <source>
        <dbReference type="SAM" id="MobiDB-lite"/>
    </source>
</evidence>
<feature type="region of interest" description="Disordered" evidence="1">
    <location>
        <begin position="193"/>
        <end position="215"/>
    </location>
</feature>
<comment type="caution">
    <text evidence="2">The sequence shown here is derived from an EMBL/GenBank/DDBJ whole genome shotgun (WGS) entry which is preliminary data.</text>
</comment>
<reference evidence="2" key="1">
    <citation type="submission" date="2020-03" db="EMBL/GenBank/DDBJ databases">
        <authorList>
            <person name="He L."/>
        </authorList>
    </citation>
    <scope>NUCLEOTIDE SEQUENCE</scope>
    <source>
        <strain evidence="2">CkLH20</strain>
    </source>
</reference>
<feature type="compositionally biased region" description="Polar residues" evidence="1">
    <location>
        <begin position="12"/>
        <end position="28"/>
    </location>
</feature>
<feature type="compositionally biased region" description="Acidic residues" evidence="1">
    <location>
        <begin position="490"/>
        <end position="499"/>
    </location>
</feature>
<sequence length="509" mass="54417">MVLPRAHKRSASDQTGTMPFHNNKQSGGSPRYAFRNKASSQGFSPLKSSSSAGRKAKAVKLPKHVPQTWNTNADKDGSGDDEAPVKAFTPALKPLPVAPAELMERITSEPLAPIADDDDNVESTTAQASTVSEPSAERYITSTATATPASAATVSIAGGAAAHGAAARASASLAIPAPATGIGAATDGFPRYRRPAHMDAPMPTPPDEPAQNANGPPAINPVAGPILNYSNVQRQPLTLPRIARTYDYWTRLTLDGATVEAPKLPGCGPWEIPLPPNMDTRVHVDNNASLVFHYLGVHVTSKRYPPVIKIDLYPAQRIQETVTPFIIEDHAACRWRAWKIIFDWAEQLKIHGSAPANPPLDILTFIRNRAHQTGRLARDSALRAIEGHQQSPMFGGLAIWQLPARTHVVYYPNEAAAARPNPVRPNIAQGQADKKPAPANNAGANNAQKKPATKKAAAPKAAASKTVAPKIEPGTAGAKRQGPVINISSDSEEEEEEEQPQPKKRRQAK</sequence>
<gene>
    <name evidence="2" type="ORF">CkaCkLH20_06143</name>
</gene>
<feature type="region of interest" description="Disordered" evidence="1">
    <location>
        <begin position="419"/>
        <end position="509"/>
    </location>
</feature>
<dbReference type="EMBL" id="JAATWM020000018">
    <property type="protein sequence ID" value="KAF9876200.1"/>
    <property type="molecule type" value="Genomic_DNA"/>
</dbReference>
<feature type="compositionally biased region" description="Low complexity" evidence="1">
    <location>
        <begin position="437"/>
        <end position="470"/>
    </location>
</feature>
<accession>A0A9P6I5J0</accession>
<dbReference type="Proteomes" id="UP000781932">
    <property type="component" value="Unassembled WGS sequence"/>
</dbReference>